<proteinExistence type="predicted"/>
<evidence type="ECO:0000313" key="3">
    <source>
        <dbReference type="Proteomes" id="UP000672602"/>
    </source>
</evidence>
<comment type="caution">
    <text evidence="2">The sequence shown here is derived from an EMBL/GenBank/DDBJ whole genome shotgun (WGS) entry which is preliminary data.</text>
</comment>
<evidence type="ECO:0000313" key="2">
    <source>
        <dbReference type="EMBL" id="MBP5858482.1"/>
    </source>
</evidence>
<keyword evidence="1" id="KW-0472">Membrane</keyword>
<dbReference type="RefSeq" id="WP_210683068.1">
    <property type="nucleotide sequence ID" value="NZ_JAGMWN010000008.1"/>
</dbReference>
<evidence type="ECO:0000256" key="1">
    <source>
        <dbReference type="SAM" id="Phobius"/>
    </source>
</evidence>
<dbReference type="AlphaFoldDB" id="A0A8J7S185"/>
<keyword evidence="3" id="KW-1185">Reference proteome</keyword>
<reference evidence="2" key="1">
    <citation type="submission" date="2021-04" db="EMBL/GenBank/DDBJ databases">
        <authorList>
            <person name="Zhang D.-C."/>
        </authorList>
    </citation>
    <scope>NUCLEOTIDE SEQUENCE</scope>
    <source>
        <strain evidence="2">CGMCC 1.15697</strain>
    </source>
</reference>
<keyword evidence="1" id="KW-0812">Transmembrane</keyword>
<name>A0A8J7S185_9PROT</name>
<dbReference type="EMBL" id="JAGMWN010000008">
    <property type="protein sequence ID" value="MBP5858482.1"/>
    <property type="molecule type" value="Genomic_DNA"/>
</dbReference>
<gene>
    <name evidence="2" type="ORF">KAJ83_15785</name>
</gene>
<accession>A0A8J7S185</accession>
<keyword evidence="1" id="KW-1133">Transmembrane helix</keyword>
<organism evidence="2 3">
    <name type="scientific">Marivibrio halodurans</name>
    <dbReference type="NCBI Taxonomy" id="2039722"/>
    <lineage>
        <taxon>Bacteria</taxon>
        <taxon>Pseudomonadati</taxon>
        <taxon>Pseudomonadota</taxon>
        <taxon>Alphaproteobacteria</taxon>
        <taxon>Rhodospirillales</taxon>
        <taxon>Rhodospirillaceae</taxon>
        <taxon>Marivibrio</taxon>
    </lineage>
</organism>
<evidence type="ECO:0008006" key="4">
    <source>
        <dbReference type="Google" id="ProtNLM"/>
    </source>
</evidence>
<dbReference type="Proteomes" id="UP000672602">
    <property type="component" value="Unassembled WGS sequence"/>
</dbReference>
<protein>
    <recommendedName>
        <fullName evidence="4">DUF3311 domain-containing protein</fullName>
    </recommendedName>
</protein>
<feature type="transmembrane region" description="Helical" evidence="1">
    <location>
        <begin position="38"/>
        <end position="59"/>
    </location>
</feature>
<sequence>MRLRRHKDAAVALPLGACLIFTPPFMLTFDQVGRFLGVPLLLIFLFALWFVGICLAWALGRRLIAEIDEDLANEAASDQPQVGP</sequence>